<organism evidence="2 3">
    <name type="scientific">Puccinia coronata f. sp. avenae</name>
    <dbReference type="NCBI Taxonomy" id="200324"/>
    <lineage>
        <taxon>Eukaryota</taxon>
        <taxon>Fungi</taxon>
        <taxon>Dikarya</taxon>
        <taxon>Basidiomycota</taxon>
        <taxon>Pucciniomycotina</taxon>
        <taxon>Pucciniomycetes</taxon>
        <taxon>Pucciniales</taxon>
        <taxon>Pucciniaceae</taxon>
        <taxon>Puccinia</taxon>
    </lineage>
</organism>
<protein>
    <submittedName>
        <fullName evidence="2">Uncharacterized protein</fullName>
    </submittedName>
</protein>
<proteinExistence type="predicted"/>
<name>A0A2N5T6F3_9BASI</name>
<sequence length="57" mass="6283">MRFQELSDLTNVPLCFLANATDQSPQPSFIGLKLKRKEAPPGTRQHMSSDPPAEASK</sequence>
<accession>A0A2N5T6F3</accession>
<comment type="caution">
    <text evidence="2">The sequence shown here is derived from an EMBL/GenBank/DDBJ whole genome shotgun (WGS) entry which is preliminary data.</text>
</comment>
<dbReference type="Proteomes" id="UP000235388">
    <property type="component" value="Unassembled WGS sequence"/>
</dbReference>
<dbReference type="AlphaFoldDB" id="A0A2N5T6F3"/>
<feature type="region of interest" description="Disordered" evidence="1">
    <location>
        <begin position="20"/>
        <end position="57"/>
    </location>
</feature>
<evidence type="ECO:0000313" key="2">
    <source>
        <dbReference type="EMBL" id="PLW21064.1"/>
    </source>
</evidence>
<evidence type="ECO:0000313" key="3">
    <source>
        <dbReference type="Proteomes" id="UP000235388"/>
    </source>
</evidence>
<gene>
    <name evidence="2" type="ORF">PCANC_07302</name>
</gene>
<dbReference type="EMBL" id="PGCJ01000788">
    <property type="protein sequence ID" value="PLW21064.1"/>
    <property type="molecule type" value="Genomic_DNA"/>
</dbReference>
<evidence type="ECO:0000256" key="1">
    <source>
        <dbReference type="SAM" id="MobiDB-lite"/>
    </source>
</evidence>
<keyword evidence="3" id="KW-1185">Reference proteome</keyword>
<reference evidence="2 3" key="1">
    <citation type="submission" date="2017-11" db="EMBL/GenBank/DDBJ databases">
        <title>De novo assembly and phasing of dikaryotic genomes from two isolates of Puccinia coronata f. sp. avenae, the causal agent of oat crown rust.</title>
        <authorList>
            <person name="Miller M.E."/>
            <person name="Zhang Y."/>
            <person name="Omidvar V."/>
            <person name="Sperschneider J."/>
            <person name="Schwessinger B."/>
            <person name="Raley C."/>
            <person name="Palmer J.M."/>
            <person name="Garnica D."/>
            <person name="Upadhyaya N."/>
            <person name="Rathjen J."/>
            <person name="Taylor J.M."/>
            <person name="Park R.F."/>
            <person name="Dodds P.N."/>
            <person name="Hirsch C.D."/>
            <person name="Kianian S.F."/>
            <person name="Figueroa M."/>
        </authorList>
    </citation>
    <scope>NUCLEOTIDE SEQUENCE [LARGE SCALE GENOMIC DNA]</scope>
    <source>
        <strain evidence="2">12NC29</strain>
    </source>
</reference>